<sequence>MSSSGNPNYEDPNFPHPKYENAQINAHMENLKKREQAQALSDATGEGTEGFGSKGERMKEQQQKEAAAKTGKK</sequence>
<name>U4L6K3_PYROM</name>
<dbReference type="Proteomes" id="UP000018144">
    <property type="component" value="Unassembled WGS sequence"/>
</dbReference>
<proteinExistence type="predicted"/>
<evidence type="ECO:0000256" key="1">
    <source>
        <dbReference type="SAM" id="MobiDB-lite"/>
    </source>
</evidence>
<dbReference type="OrthoDB" id="10494072at2759"/>
<dbReference type="AlphaFoldDB" id="U4L6K3"/>
<dbReference type="EMBL" id="HF935776">
    <property type="protein sequence ID" value="CCX13049.1"/>
    <property type="molecule type" value="Genomic_DNA"/>
</dbReference>
<accession>U4L6K3</accession>
<feature type="compositionally biased region" description="Basic and acidic residues" evidence="1">
    <location>
        <begin position="54"/>
        <end position="67"/>
    </location>
</feature>
<feature type="region of interest" description="Disordered" evidence="1">
    <location>
        <begin position="1"/>
        <end position="73"/>
    </location>
</feature>
<reference evidence="2 3" key="1">
    <citation type="journal article" date="2013" name="PLoS Genet.">
        <title>The genome and development-dependent transcriptomes of Pyronema confluens: a window into fungal evolution.</title>
        <authorList>
            <person name="Traeger S."/>
            <person name="Altegoer F."/>
            <person name="Freitag M."/>
            <person name="Gabaldon T."/>
            <person name="Kempken F."/>
            <person name="Kumar A."/>
            <person name="Marcet-Houben M."/>
            <person name="Poggeler S."/>
            <person name="Stajich J.E."/>
            <person name="Nowrousian M."/>
        </authorList>
    </citation>
    <scope>NUCLEOTIDE SEQUENCE [LARGE SCALE GENOMIC DNA]</scope>
    <source>
        <strain evidence="3">CBS 100304</strain>
        <tissue evidence="2">Vegetative mycelium</tissue>
    </source>
</reference>
<evidence type="ECO:0000313" key="2">
    <source>
        <dbReference type="EMBL" id="CCX13049.1"/>
    </source>
</evidence>
<protein>
    <submittedName>
        <fullName evidence="2">Uncharacterized protein</fullName>
    </submittedName>
</protein>
<gene>
    <name evidence="2" type="ORF">PCON_12642</name>
</gene>
<keyword evidence="3" id="KW-1185">Reference proteome</keyword>
<evidence type="ECO:0000313" key="3">
    <source>
        <dbReference type="Proteomes" id="UP000018144"/>
    </source>
</evidence>
<organism evidence="2 3">
    <name type="scientific">Pyronema omphalodes (strain CBS 100304)</name>
    <name type="common">Pyronema confluens</name>
    <dbReference type="NCBI Taxonomy" id="1076935"/>
    <lineage>
        <taxon>Eukaryota</taxon>
        <taxon>Fungi</taxon>
        <taxon>Dikarya</taxon>
        <taxon>Ascomycota</taxon>
        <taxon>Pezizomycotina</taxon>
        <taxon>Pezizomycetes</taxon>
        <taxon>Pezizales</taxon>
        <taxon>Pyronemataceae</taxon>
        <taxon>Pyronema</taxon>
    </lineage>
</organism>